<evidence type="ECO:0000313" key="3">
    <source>
        <dbReference type="Proteomes" id="UP001519460"/>
    </source>
</evidence>
<gene>
    <name evidence="2" type="ORF">BaRGS_00032784</name>
</gene>
<keyword evidence="3" id="KW-1185">Reference proteome</keyword>
<evidence type="ECO:0000313" key="2">
    <source>
        <dbReference type="EMBL" id="KAK7475965.1"/>
    </source>
</evidence>
<reference evidence="2 3" key="1">
    <citation type="journal article" date="2023" name="Sci. Data">
        <title>Genome assembly of the Korean intertidal mud-creeper Batillaria attramentaria.</title>
        <authorList>
            <person name="Patra A.K."/>
            <person name="Ho P.T."/>
            <person name="Jun S."/>
            <person name="Lee S.J."/>
            <person name="Kim Y."/>
            <person name="Won Y.J."/>
        </authorList>
    </citation>
    <scope>NUCLEOTIDE SEQUENCE [LARGE SCALE GENOMIC DNA]</scope>
    <source>
        <strain evidence="2">Wonlab-2016</strain>
    </source>
</reference>
<dbReference type="EMBL" id="JACVVK020000389">
    <property type="protein sequence ID" value="KAK7475965.1"/>
    <property type="molecule type" value="Genomic_DNA"/>
</dbReference>
<evidence type="ECO:0008006" key="4">
    <source>
        <dbReference type="Google" id="ProtNLM"/>
    </source>
</evidence>
<feature type="region of interest" description="Disordered" evidence="1">
    <location>
        <begin position="24"/>
        <end position="69"/>
    </location>
</feature>
<proteinExistence type="predicted"/>
<comment type="caution">
    <text evidence="2">The sequence shown here is derived from an EMBL/GenBank/DDBJ whole genome shotgun (WGS) entry which is preliminary data.</text>
</comment>
<name>A0ABD0JMM4_9CAEN</name>
<feature type="non-terminal residue" evidence="2">
    <location>
        <position position="108"/>
    </location>
</feature>
<feature type="non-terminal residue" evidence="2">
    <location>
        <position position="1"/>
    </location>
</feature>
<evidence type="ECO:0000256" key="1">
    <source>
        <dbReference type="SAM" id="MobiDB-lite"/>
    </source>
</evidence>
<sequence length="108" mass="12592">DLSCRTILRARSDFALPLVKAGCVTAPPPGHRGRMDDHRRVRTRPEGRDRRHRHRSHPLIPSGRNLQHVLPDTAGVRERREPCHQRQHADIDDVCRLRHRRQPGQVDF</sequence>
<feature type="compositionally biased region" description="Basic and acidic residues" evidence="1">
    <location>
        <begin position="33"/>
        <end position="49"/>
    </location>
</feature>
<organism evidence="2 3">
    <name type="scientific">Batillaria attramentaria</name>
    <dbReference type="NCBI Taxonomy" id="370345"/>
    <lineage>
        <taxon>Eukaryota</taxon>
        <taxon>Metazoa</taxon>
        <taxon>Spiralia</taxon>
        <taxon>Lophotrochozoa</taxon>
        <taxon>Mollusca</taxon>
        <taxon>Gastropoda</taxon>
        <taxon>Caenogastropoda</taxon>
        <taxon>Sorbeoconcha</taxon>
        <taxon>Cerithioidea</taxon>
        <taxon>Batillariidae</taxon>
        <taxon>Batillaria</taxon>
    </lineage>
</organism>
<protein>
    <recommendedName>
        <fullName evidence="4">Actin</fullName>
    </recommendedName>
</protein>
<accession>A0ABD0JMM4</accession>
<dbReference type="Proteomes" id="UP001519460">
    <property type="component" value="Unassembled WGS sequence"/>
</dbReference>
<dbReference type="AlphaFoldDB" id="A0ABD0JMM4"/>